<dbReference type="VEuPathDB" id="FungiDB:CIHG_10052"/>
<evidence type="ECO:0000313" key="1">
    <source>
        <dbReference type="EMBL" id="KMU92309.1"/>
    </source>
</evidence>
<accession>A0A0J8S7F6</accession>
<proteinExistence type="predicted"/>
<organism evidence="1 2">
    <name type="scientific">Coccidioides immitis H538.4</name>
    <dbReference type="NCBI Taxonomy" id="396776"/>
    <lineage>
        <taxon>Eukaryota</taxon>
        <taxon>Fungi</taxon>
        <taxon>Dikarya</taxon>
        <taxon>Ascomycota</taxon>
        <taxon>Pezizomycotina</taxon>
        <taxon>Eurotiomycetes</taxon>
        <taxon>Eurotiomycetidae</taxon>
        <taxon>Onygenales</taxon>
        <taxon>Onygenaceae</taxon>
        <taxon>Coccidioides</taxon>
    </lineage>
</organism>
<evidence type="ECO:0000313" key="2">
    <source>
        <dbReference type="Proteomes" id="UP000054563"/>
    </source>
</evidence>
<gene>
    <name evidence="1" type="ORF">CIHG_10052</name>
</gene>
<protein>
    <submittedName>
        <fullName evidence="1">Uncharacterized protein</fullName>
    </submittedName>
</protein>
<dbReference type="Proteomes" id="UP000054563">
    <property type="component" value="Unassembled WGS sequence"/>
</dbReference>
<sequence>MALFYTLIPYYQFSYYSHHINQLAYFDKASHHTLLQYNKSILDLLHINVMLFDIQGNLLSIIEIGFKIGKWATKSVTTSVTCIKIAIQVDSTVSDNNQTLVFSC</sequence>
<dbReference type="EMBL" id="DS017064">
    <property type="protein sequence ID" value="KMU92309.1"/>
    <property type="molecule type" value="Genomic_DNA"/>
</dbReference>
<reference evidence="2" key="1">
    <citation type="journal article" date="2010" name="Genome Res.">
        <title>Population genomic sequencing of Coccidioides fungi reveals recent hybridization and transposon control.</title>
        <authorList>
            <person name="Neafsey D.E."/>
            <person name="Barker B.M."/>
            <person name="Sharpton T.J."/>
            <person name="Stajich J.E."/>
            <person name="Park D.J."/>
            <person name="Whiston E."/>
            <person name="Hung C.-Y."/>
            <person name="McMahan C."/>
            <person name="White J."/>
            <person name="Sykes S."/>
            <person name="Heiman D."/>
            <person name="Young S."/>
            <person name="Zeng Q."/>
            <person name="Abouelleil A."/>
            <person name="Aftuck L."/>
            <person name="Bessette D."/>
            <person name="Brown A."/>
            <person name="FitzGerald M."/>
            <person name="Lui A."/>
            <person name="Macdonald J.P."/>
            <person name="Priest M."/>
            <person name="Orbach M.J."/>
            <person name="Galgiani J.N."/>
            <person name="Kirkland T.N."/>
            <person name="Cole G.T."/>
            <person name="Birren B.W."/>
            <person name="Henn M.R."/>
            <person name="Taylor J.W."/>
            <person name="Rounsley S.D."/>
        </authorList>
    </citation>
    <scope>NUCLEOTIDE SEQUENCE [LARGE SCALE GENOMIC DNA]</scope>
    <source>
        <strain evidence="2">H538.4</strain>
    </source>
</reference>
<dbReference type="AlphaFoldDB" id="A0A0J8S7F6"/>
<name>A0A0J8S7F6_COCIT</name>